<proteinExistence type="predicted"/>
<reference evidence="1" key="1">
    <citation type="submission" date="2022-07" db="EMBL/GenBank/DDBJ databases">
        <title>Genome Sequence of Lecanicillium saksenae.</title>
        <authorList>
            <person name="Buettner E."/>
        </authorList>
    </citation>
    <scope>NUCLEOTIDE SEQUENCE</scope>
    <source>
        <strain evidence="1">VT-O1</strain>
    </source>
</reference>
<keyword evidence="2" id="KW-1185">Reference proteome</keyword>
<protein>
    <submittedName>
        <fullName evidence="1">Uncharacterized protein</fullName>
    </submittedName>
</protein>
<comment type="caution">
    <text evidence="1">The sequence shown here is derived from an EMBL/GenBank/DDBJ whole genome shotgun (WGS) entry which is preliminary data.</text>
</comment>
<organism evidence="1 2">
    <name type="scientific">Lecanicillium saksenae</name>
    <dbReference type="NCBI Taxonomy" id="468837"/>
    <lineage>
        <taxon>Eukaryota</taxon>
        <taxon>Fungi</taxon>
        <taxon>Dikarya</taxon>
        <taxon>Ascomycota</taxon>
        <taxon>Pezizomycotina</taxon>
        <taxon>Sordariomycetes</taxon>
        <taxon>Hypocreomycetidae</taxon>
        <taxon>Hypocreales</taxon>
        <taxon>Cordycipitaceae</taxon>
        <taxon>Lecanicillium</taxon>
    </lineage>
</organism>
<dbReference type="EMBL" id="JANAKD010000346">
    <property type="protein sequence ID" value="KAJ3494762.1"/>
    <property type="molecule type" value="Genomic_DNA"/>
</dbReference>
<name>A0ACC1QYR1_9HYPO</name>
<evidence type="ECO:0000313" key="2">
    <source>
        <dbReference type="Proteomes" id="UP001148737"/>
    </source>
</evidence>
<dbReference type="Proteomes" id="UP001148737">
    <property type="component" value="Unassembled WGS sequence"/>
</dbReference>
<accession>A0ACC1QYR1</accession>
<sequence>MSETDDQVAPPNAAAIEAAEHVYHAVQGVSPEAVADFETKWTAFQTVFSSLPSSASPGDCKQADEFETLKKQGPKIIAFLVYKLATDIDSHFSVNALVNDPKYGGVSDDNLTSKEALQRYSSQIVELSFQPNKVYEDRVKMWKAYCERNRARSSSSVCCSDEEYWDLLEVGPAFIPHLMIEYSRNRGGFWYELLHEIVHGRTTGAVVIFERKKWFDVWRTFMNGMEYEDAPKYDPNEWDIYIRTGKMGPTVWEYHKRLDM</sequence>
<evidence type="ECO:0000313" key="1">
    <source>
        <dbReference type="EMBL" id="KAJ3494762.1"/>
    </source>
</evidence>
<gene>
    <name evidence="1" type="ORF">NLG97_g3870</name>
</gene>